<gene>
    <name evidence="1" type="ORF">EPUL_006562</name>
</gene>
<dbReference type="AlphaFoldDB" id="A0A2S4PI80"/>
<evidence type="ECO:0000313" key="2">
    <source>
        <dbReference type="Proteomes" id="UP000237438"/>
    </source>
</evidence>
<proteinExistence type="predicted"/>
<sequence>MEENAIDELAINDEKTTSQLNNNFVRLEKSIVNPNSDPNITMNNNTYDLGDDDIDELVLLKNINSEPNNFKEASTGPNQKEWQVAMEAEIA</sequence>
<feature type="non-terminal residue" evidence="1">
    <location>
        <position position="91"/>
    </location>
</feature>
<comment type="caution">
    <text evidence="1">The sequence shown here is derived from an EMBL/GenBank/DDBJ whole genome shotgun (WGS) entry which is preliminary data.</text>
</comment>
<dbReference type="EMBL" id="PEDP01008461">
    <property type="protein sequence ID" value="POS81742.1"/>
    <property type="molecule type" value="Genomic_DNA"/>
</dbReference>
<keyword evidence="2" id="KW-1185">Reference proteome</keyword>
<evidence type="ECO:0000313" key="1">
    <source>
        <dbReference type="EMBL" id="POS81742.1"/>
    </source>
</evidence>
<name>A0A2S4PI80_9PEZI</name>
<organism evidence="1 2">
    <name type="scientific">Erysiphe pulchra</name>
    <dbReference type="NCBI Taxonomy" id="225359"/>
    <lineage>
        <taxon>Eukaryota</taxon>
        <taxon>Fungi</taxon>
        <taxon>Dikarya</taxon>
        <taxon>Ascomycota</taxon>
        <taxon>Pezizomycotina</taxon>
        <taxon>Leotiomycetes</taxon>
        <taxon>Erysiphales</taxon>
        <taxon>Erysiphaceae</taxon>
        <taxon>Erysiphe</taxon>
    </lineage>
</organism>
<dbReference type="Proteomes" id="UP000237438">
    <property type="component" value="Unassembled WGS sequence"/>
</dbReference>
<accession>A0A2S4PI80</accession>
<protein>
    <submittedName>
        <fullName evidence="1">Uncharacterized protein</fullName>
    </submittedName>
</protein>
<reference evidence="1 2" key="1">
    <citation type="submission" date="2017-10" db="EMBL/GenBank/DDBJ databases">
        <title>Development of genomic resources for the powdery mildew, Erysiphe pulchra.</title>
        <authorList>
            <person name="Wadl P.A."/>
            <person name="Mack B.M."/>
            <person name="Moore G."/>
            <person name="Beltz S.B."/>
        </authorList>
    </citation>
    <scope>NUCLEOTIDE SEQUENCE [LARGE SCALE GENOMIC DNA]</scope>
    <source>
        <strain evidence="1">Cflorida</strain>
    </source>
</reference>